<protein>
    <recommendedName>
        <fullName evidence="3">MatE protein</fullName>
    </recommendedName>
</protein>
<evidence type="ECO:0000313" key="2">
    <source>
        <dbReference type="EMBL" id="VFK16645.1"/>
    </source>
</evidence>
<proteinExistence type="predicted"/>
<name>A0A450WHY6_9GAMM</name>
<accession>A0A450WHY6</accession>
<feature type="transmembrane region" description="Helical" evidence="1">
    <location>
        <begin position="35"/>
        <end position="52"/>
    </location>
</feature>
<keyword evidence="1" id="KW-1133">Transmembrane helix</keyword>
<dbReference type="AlphaFoldDB" id="A0A450WHY6"/>
<gene>
    <name evidence="2" type="ORF">BECKLFY1418C_GA0070996_10253</name>
</gene>
<keyword evidence="1" id="KW-0812">Transmembrane</keyword>
<evidence type="ECO:0000256" key="1">
    <source>
        <dbReference type="SAM" id="Phobius"/>
    </source>
</evidence>
<keyword evidence="1" id="KW-0472">Membrane</keyword>
<organism evidence="2">
    <name type="scientific">Candidatus Kentrum sp. LFY</name>
    <dbReference type="NCBI Taxonomy" id="2126342"/>
    <lineage>
        <taxon>Bacteria</taxon>
        <taxon>Pseudomonadati</taxon>
        <taxon>Pseudomonadota</taxon>
        <taxon>Gammaproteobacteria</taxon>
        <taxon>Candidatus Kentrum</taxon>
    </lineage>
</organism>
<dbReference type="EMBL" id="CAADFN010000025">
    <property type="protein sequence ID" value="VFK16645.1"/>
    <property type="molecule type" value="Genomic_DNA"/>
</dbReference>
<feature type="transmembrane region" description="Helical" evidence="1">
    <location>
        <begin position="58"/>
        <end position="76"/>
    </location>
</feature>
<evidence type="ECO:0008006" key="3">
    <source>
        <dbReference type="Google" id="ProtNLM"/>
    </source>
</evidence>
<sequence length="87" mass="9666">MLVSVFIVVNGLRTVVGQILNGLSDMKIPTLISTLAYWAVGLPIGVRFGFVMELGILGLWWGLIVGVVVAATAYLVRFRWVVRKFRM</sequence>
<reference evidence="2" key="1">
    <citation type="submission" date="2019-02" db="EMBL/GenBank/DDBJ databases">
        <authorList>
            <person name="Gruber-Vodicka R. H."/>
            <person name="Seah K. B. B."/>
        </authorList>
    </citation>
    <scope>NUCLEOTIDE SEQUENCE</scope>
    <source>
        <strain evidence="2">BECK_BY7</strain>
    </source>
</reference>